<feature type="domain" description="Histidine kinase" evidence="11">
    <location>
        <begin position="154"/>
        <end position="381"/>
    </location>
</feature>
<dbReference type="InParanoid" id="A0A1Q5PT79"/>
<dbReference type="InterPro" id="IPR005467">
    <property type="entry name" value="His_kinase_dom"/>
</dbReference>
<dbReference type="SUPFAM" id="SSF158472">
    <property type="entry name" value="HAMP domain-like"/>
    <property type="match status" value="1"/>
</dbReference>
<keyword evidence="8 10" id="KW-1133">Transmembrane helix</keyword>
<comment type="caution">
    <text evidence="13">The sequence shown here is derived from an EMBL/GenBank/DDBJ whole genome shotgun (WGS) entry which is preliminary data.</text>
</comment>
<dbReference type="SUPFAM" id="SSF47384">
    <property type="entry name" value="Homodimeric domain of signal transducing histidine kinase"/>
    <property type="match status" value="1"/>
</dbReference>
<evidence type="ECO:0000313" key="14">
    <source>
        <dbReference type="Proteomes" id="UP000185612"/>
    </source>
</evidence>
<dbReference type="PROSITE" id="PS50109">
    <property type="entry name" value="HIS_KIN"/>
    <property type="match status" value="1"/>
</dbReference>
<dbReference type="GO" id="GO:0005886">
    <property type="term" value="C:plasma membrane"/>
    <property type="evidence" value="ECO:0007669"/>
    <property type="project" value="UniProtKB-SubCell"/>
</dbReference>
<evidence type="ECO:0000256" key="8">
    <source>
        <dbReference type="ARBA" id="ARBA00022989"/>
    </source>
</evidence>
<name>A0A1Q5PT79_9ACTO</name>
<dbReference type="Gene3D" id="6.10.340.10">
    <property type="match status" value="1"/>
</dbReference>
<protein>
    <recommendedName>
        <fullName evidence="3">histidine kinase</fullName>
        <ecNumber evidence="3">2.7.13.3</ecNumber>
    </recommendedName>
</protein>
<evidence type="ECO:0000256" key="1">
    <source>
        <dbReference type="ARBA" id="ARBA00000085"/>
    </source>
</evidence>
<dbReference type="InterPro" id="IPR003661">
    <property type="entry name" value="HisK_dim/P_dom"/>
</dbReference>
<dbReference type="AlphaFoldDB" id="A0A1Q5PT79"/>
<dbReference type="InterPro" id="IPR036097">
    <property type="entry name" value="HisK_dim/P_sf"/>
</dbReference>
<organism evidence="13 14">
    <name type="scientific">Buchananella hordeovulneris</name>
    <dbReference type="NCBI Taxonomy" id="52770"/>
    <lineage>
        <taxon>Bacteria</taxon>
        <taxon>Bacillati</taxon>
        <taxon>Actinomycetota</taxon>
        <taxon>Actinomycetes</taxon>
        <taxon>Actinomycetales</taxon>
        <taxon>Actinomycetaceae</taxon>
        <taxon>Buchananella</taxon>
    </lineage>
</organism>
<feature type="transmembrane region" description="Helical" evidence="10">
    <location>
        <begin position="65"/>
        <end position="91"/>
    </location>
</feature>
<reference evidence="14" key="1">
    <citation type="submission" date="2016-12" db="EMBL/GenBank/DDBJ databases">
        <authorList>
            <person name="Meng X."/>
        </authorList>
    </citation>
    <scope>NUCLEOTIDE SEQUENCE [LARGE SCALE GENOMIC DNA]</scope>
    <source>
        <strain evidence="14">DSM 20732</strain>
    </source>
</reference>
<dbReference type="CDD" id="cd00082">
    <property type="entry name" value="HisKA"/>
    <property type="match status" value="1"/>
</dbReference>
<dbReference type="SMART" id="SM00387">
    <property type="entry name" value="HATPase_c"/>
    <property type="match status" value="1"/>
</dbReference>
<evidence type="ECO:0000256" key="6">
    <source>
        <dbReference type="ARBA" id="ARBA00022692"/>
    </source>
</evidence>
<evidence type="ECO:0000256" key="10">
    <source>
        <dbReference type="SAM" id="Phobius"/>
    </source>
</evidence>
<dbReference type="CDD" id="cd06225">
    <property type="entry name" value="HAMP"/>
    <property type="match status" value="1"/>
</dbReference>
<evidence type="ECO:0000259" key="11">
    <source>
        <dbReference type="PROSITE" id="PS50109"/>
    </source>
</evidence>
<dbReference type="EC" id="2.7.13.3" evidence="3"/>
<keyword evidence="10" id="KW-0472">Membrane</keyword>
<comment type="catalytic activity">
    <reaction evidence="1">
        <text>ATP + protein L-histidine = ADP + protein N-phospho-L-histidine.</text>
        <dbReference type="EC" id="2.7.13.3"/>
    </reaction>
</comment>
<dbReference type="InterPro" id="IPR003594">
    <property type="entry name" value="HATPase_dom"/>
</dbReference>
<dbReference type="Gene3D" id="3.30.565.10">
    <property type="entry name" value="Histidine kinase-like ATPase, C-terminal domain"/>
    <property type="match status" value="1"/>
</dbReference>
<dbReference type="PROSITE" id="PS50885">
    <property type="entry name" value="HAMP"/>
    <property type="match status" value="1"/>
</dbReference>
<dbReference type="STRING" id="52770.BSZ40_10675"/>
<accession>A0A1Q5PT79</accession>
<keyword evidence="5" id="KW-0808">Transferase</keyword>
<evidence type="ECO:0000256" key="2">
    <source>
        <dbReference type="ARBA" id="ARBA00004236"/>
    </source>
</evidence>
<gene>
    <name evidence="13" type="ORF">BSZ40_10675</name>
</gene>
<evidence type="ECO:0000256" key="9">
    <source>
        <dbReference type="ARBA" id="ARBA00023012"/>
    </source>
</evidence>
<dbReference type="Pfam" id="PF02518">
    <property type="entry name" value="HATPase_c"/>
    <property type="match status" value="1"/>
</dbReference>
<keyword evidence="6 10" id="KW-0812">Transmembrane</keyword>
<keyword evidence="14" id="KW-1185">Reference proteome</keyword>
<evidence type="ECO:0000259" key="12">
    <source>
        <dbReference type="PROSITE" id="PS50885"/>
    </source>
</evidence>
<proteinExistence type="predicted"/>
<evidence type="ECO:0000256" key="7">
    <source>
        <dbReference type="ARBA" id="ARBA00022777"/>
    </source>
</evidence>
<dbReference type="Pfam" id="PF00512">
    <property type="entry name" value="HisKA"/>
    <property type="match status" value="1"/>
</dbReference>
<dbReference type="PANTHER" id="PTHR45436">
    <property type="entry name" value="SENSOR HISTIDINE KINASE YKOH"/>
    <property type="match status" value="1"/>
</dbReference>
<dbReference type="Pfam" id="PF00672">
    <property type="entry name" value="HAMP"/>
    <property type="match status" value="1"/>
</dbReference>
<evidence type="ECO:0000256" key="4">
    <source>
        <dbReference type="ARBA" id="ARBA00022553"/>
    </source>
</evidence>
<evidence type="ECO:0000256" key="3">
    <source>
        <dbReference type="ARBA" id="ARBA00012438"/>
    </source>
</evidence>
<evidence type="ECO:0000313" key="13">
    <source>
        <dbReference type="EMBL" id="OKL50811.1"/>
    </source>
</evidence>
<dbReference type="EMBL" id="MQVS01000015">
    <property type="protein sequence ID" value="OKL50811.1"/>
    <property type="molecule type" value="Genomic_DNA"/>
</dbReference>
<dbReference type="SUPFAM" id="SSF55874">
    <property type="entry name" value="ATPase domain of HSP90 chaperone/DNA topoisomerase II/histidine kinase"/>
    <property type="match status" value="1"/>
</dbReference>
<dbReference type="Proteomes" id="UP000185612">
    <property type="component" value="Unassembled WGS sequence"/>
</dbReference>
<keyword evidence="4" id="KW-0597">Phosphoprotein</keyword>
<dbReference type="InterPro" id="IPR036890">
    <property type="entry name" value="HATPase_C_sf"/>
</dbReference>
<dbReference type="Gene3D" id="1.10.287.130">
    <property type="match status" value="1"/>
</dbReference>
<dbReference type="GO" id="GO:0000155">
    <property type="term" value="F:phosphorelay sensor kinase activity"/>
    <property type="evidence" value="ECO:0007669"/>
    <property type="project" value="InterPro"/>
</dbReference>
<keyword evidence="7" id="KW-0418">Kinase</keyword>
<dbReference type="InterPro" id="IPR003660">
    <property type="entry name" value="HAMP_dom"/>
</dbReference>
<keyword evidence="9" id="KW-0902">Two-component regulatory system</keyword>
<dbReference type="SMART" id="SM00388">
    <property type="entry name" value="HisKA"/>
    <property type="match status" value="1"/>
</dbReference>
<dbReference type="InterPro" id="IPR050428">
    <property type="entry name" value="TCS_sensor_his_kinase"/>
</dbReference>
<feature type="domain" description="HAMP" evidence="12">
    <location>
        <begin position="93"/>
        <end position="146"/>
    </location>
</feature>
<evidence type="ECO:0000256" key="5">
    <source>
        <dbReference type="ARBA" id="ARBA00022679"/>
    </source>
</evidence>
<comment type="subcellular location">
    <subcellularLocation>
        <location evidence="2">Cell membrane</location>
    </subcellularLocation>
</comment>
<dbReference type="PANTHER" id="PTHR45436:SF5">
    <property type="entry name" value="SENSOR HISTIDINE KINASE TRCS"/>
    <property type="match status" value="1"/>
</dbReference>
<sequence>MIGLVLWVVARGEAIDPVLGQEELELLEVLPCELGSDTVVQAVEVWPQEVPPEIDAWANELWSAFLWRLTTVAAGVLLVMTVVSAGIGWLVAGRVLRPLGVVSAAARRAAAGDLSQRLTLGGPRDEVRQLADTFDSMLGSLEESFAVHQRFAANASHELRTPVATTQTMIDVALADPELTLGDAKALLRRVREVNQAEAETIDGLLDLAAAQAGTLETQPVELAELAGDVCADLEPLAAEHQVTVQLAGGDDAAAAEGGVDTFAKSGRRVVQGDVVLLRQAVSNLVRNGIIHNEPGGQVLVTAGTAEVTVCNTGPHVAAVDLQSLCEPFVRGAGRAATRGRGHGLGLALVQAVATAHQGTLELRANPEGGLTVVLRVGEGGAKALEQVPGLMQIGTAKRPH</sequence>
<dbReference type="SMART" id="SM00304">
    <property type="entry name" value="HAMP"/>
    <property type="match status" value="1"/>
</dbReference>